<comment type="caution">
    <text evidence="3">The sequence shown here is derived from an EMBL/GenBank/DDBJ whole genome shotgun (WGS) entry which is preliminary data.</text>
</comment>
<dbReference type="InterPro" id="IPR052895">
    <property type="entry name" value="HetReg/Transcr_Mod"/>
</dbReference>
<proteinExistence type="predicted"/>
<feature type="compositionally biased region" description="Polar residues" evidence="1">
    <location>
        <begin position="223"/>
        <end position="240"/>
    </location>
</feature>
<gene>
    <name evidence="3" type="ORF">FJTKL_06807</name>
</gene>
<dbReference type="InterPro" id="IPR010730">
    <property type="entry name" value="HET"/>
</dbReference>
<protein>
    <recommendedName>
        <fullName evidence="2">Heterokaryon incompatibility domain-containing protein</fullName>
    </recommendedName>
</protein>
<evidence type="ECO:0000259" key="2">
    <source>
        <dbReference type="Pfam" id="PF06985"/>
    </source>
</evidence>
<name>A0ABR4EVE9_9PEZI</name>
<sequence length="577" mass="64931">MTRTQSQVAKAVHGSRPGSIRVDERPRISSFQSLVLIAPRPFVYDALQSGEIRVMDISPSRDRSAPIRAMLKHQPLRYGTYEALSCALKSEEQRATIDVNGQTVTVSSSLLEALRDIRRETEARTLWIDSICVNQNDREEREEQRRRIADIFGYATRTIEWPGDTNGQGIADATILNQWLTADVGKTPSPPTWNLALLPFGGIGSEHLFDVNTCQPYFESPPALTSSPGSPQTNSASTSPESIAEFHFQATPSLKSLPLHPGDADFWAPRLQASGVHQLSSGDETQPIVTSTSQRKRSLLTAFPDDTPAPCNQKIQHTQSISGDNNEKGFNVVFACPFQKFDPHKYHKCLKYTLNRIKDVKQHIYRQHMQRPYYCARCYEFFATGDERDEHSRRADCKKRQAPQSEGITDDQRNELKKSSPRKKPLHEQWFEVWDVVFPGCQRPQSAFIGNYVEEMVPLLRELWNEKSAEIISGVIDTRGERAEIDRGLLAGIMDSVFDRFEAEKARASQGNSVERTGSLDDTSFQFASQESSDFCFELEPPFGHHGISHMVVPDIYTGCSVDLGNYYFSRGPDSCG</sequence>
<accession>A0ABR4EVE9</accession>
<dbReference type="PANTHER" id="PTHR24148">
    <property type="entry name" value="ANKYRIN REPEAT DOMAIN-CONTAINING PROTEIN 39 HOMOLOG-RELATED"/>
    <property type="match status" value="1"/>
</dbReference>
<feature type="compositionally biased region" description="Basic and acidic residues" evidence="1">
    <location>
        <begin position="390"/>
        <end position="399"/>
    </location>
</feature>
<evidence type="ECO:0000313" key="3">
    <source>
        <dbReference type="EMBL" id="KAL2286427.1"/>
    </source>
</evidence>
<organism evidence="3 4">
    <name type="scientific">Diaporthe vaccinii</name>
    <dbReference type="NCBI Taxonomy" id="105482"/>
    <lineage>
        <taxon>Eukaryota</taxon>
        <taxon>Fungi</taxon>
        <taxon>Dikarya</taxon>
        <taxon>Ascomycota</taxon>
        <taxon>Pezizomycotina</taxon>
        <taxon>Sordariomycetes</taxon>
        <taxon>Sordariomycetidae</taxon>
        <taxon>Diaporthales</taxon>
        <taxon>Diaporthaceae</taxon>
        <taxon>Diaporthe</taxon>
        <taxon>Diaporthe eres species complex</taxon>
    </lineage>
</organism>
<feature type="region of interest" description="Disordered" evidence="1">
    <location>
        <begin position="390"/>
        <end position="423"/>
    </location>
</feature>
<dbReference type="Pfam" id="PF06985">
    <property type="entry name" value="HET"/>
    <property type="match status" value="1"/>
</dbReference>
<dbReference type="EMBL" id="JBAWTH010000024">
    <property type="protein sequence ID" value="KAL2286427.1"/>
    <property type="molecule type" value="Genomic_DNA"/>
</dbReference>
<dbReference type="Proteomes" id="UP001600888">
    <property type="component" value="Unassembled WGS sequence"/>
</dbReference>
<feature type="region of interest" description="Disordered" evidence="1">
    <location>
        <begin position="220"/>
        <end position="240"/>
    </location>
</feature>
<feature type="domain" description="Heterokaryon incompatibility" evidence="2">
    <location>
        <begin position="81"/>
        <end position="169"/>
    </location>
</feature>
<reference evidence="3 4" key="1">
    <citation type="submission" date="2024-03" db="EMBL/GenBank/DDBJ databases">
        <title>A high-quality draft genome sequence of Diaporthe vaccinii, a causative agent of upright dieback and viscid rot disease in cranberry plants.</title>
        <authorList>
            <person name="Sarrasin M."/>
            <person name="Lang B.F."/>
            <person name="Burger G."/>
        </authorList>
    </citation>
    <scope>NUCLEOTIDE SEQUENCE [LARGE SCALE GENOMIC DNA]</scope>
    <source>
        <strain evidence="3 4">IS7</strain>
    </source>
</reference>
<evidence type="ECO:0000256" key="1">
    <source>
        <dbReference type="SAM" id="MobiDB-lite"/>
    </source>
</evidence>
<dbReference type="PANTHER" id="PTHR24148:SF64">
    <property type="entry name" value="HETEROKARYON INCOMPATIBILITY DOMAIN-CONTAINING PROTEIN"/>
    <property type="match status" value="1"/>
</dbReference>
<keyword evidence="4" id="KW-1185">Reference proteome</keyword>
<feature type="region of interest" description="Disordered" evidence="1">
    <location>
        <begin position="1"/>
        <end position="23"/>
    </location>
</feature>
<evidence type="ECO:0000313" key="4">
    <source>
        <dbReference type="Proteomes" id="UP001600888"/>
    </source>
</evidence>